<protein>
    <submittedName>
        <fullName evidence="1">Uncharacterized protein</fullName>
    </submittedName>
</protein>
<dbReference type="AlphaFoldDB" id="A0A931CEM3"/>
<accession>A0A931CEM3</accession>
<organism evidence="1 2">
    <name type="scientific">Actinoplanes aureus</name>
    <dbReference type="NCBI Taxonomy" id="2792083"/>
    <lineage>
        <taxon>Bacteria</taxon>
        <taxon>Bacillati</taxon>
        <taxon>Actinomycetota</taxon>
        <taxon>Actinomycetes</taxon>
        <taxon>Micromonosporales</taxon>
        <taxon>Micromonosporaceae</taxon>
        <taxon>Actinoplanes</taxon>
    </lineage>
</organism>
<proteinExistence type="predicted"/>
<dbReference type="RefSeq" id="WP_196415291.1">
    <property type="nucleotide sequence ID" value="NZ_JADQTO010000008.1"/>
</dbReference>
<evidence type="ECO:0000313" key="1">
    <source>
        <dbReference type="EMBL" id="MBG0563500.1"/>
    </source>
</evidence>
<reference evidence="1" key="1">
    <citation type="submission" date="2020-11" db="EMBL/GenBank/DDBJ databases">
        <title>Isolation and identification of active actinomycetes.</title>
        <authorList>
            <person name="Sun X."/>
        </authorList>
    </citation>
    <scope>NUCLEOTIDE SEQUENCE</scope>
    <source>
        <strain evidence="1">NEAU-A11</strain>
    </source>
</reference>
<evidence type="ECO:0000313" key="2">
    <source>
        <dbReference type="Proteomes" id="UP000598146"/>
    </source>
</evidence>
<keyword evidence="2" id="KW-1185">Reference proteome</keyword>
<dbReference type="EMBL" id="JADQTO010000008">
    <property type="protein sequence ID" value="MBG0563500.1"/>
    <property type="molecule type" value="Genomic_DNA"/>
</dbReference>
<name>A0A931CEM3_9ACTN</name>
<comment type="caution">
    <text evidence="1">The sequence shown here is derived from an EMBL/GenBank/DDBJ whole genome shotgun (WGS) entry which is preliminary data.</text>
</comment>
<gene>
    <name evidence="1" type="ORF">I4J89_18795</name>
</gene>
<sequence length="272" mass="28720">MASNFDCLGLGSLDPAGLNTLLQQIVPAAEVIGTADDIVVRRWTDPSGVRLALVLREGQPLELLPSYAGVPGARLRGVRRVNDEMVVADVVDDDGEQTTMLAAAAEQLSLLSPGADPVDGRAAVIALGVDVSVHADEAAFTASDASLLSSDQDDSEPPAHFVENGWSWPPRMGAESFISYGTFDQADGEPYARLNGVVLSAERRTVAATGGEFSVARVRTVGFQADLCLPPELPTPEAGNVVAGTVYLVADLPFVSAPRTVPAKGKRSWWRR</sequence>
<dbReference type="Proteomes" id="UP000598146">
    <property type="component" value="Unassembled WGS sequence"/>
</dbReference>